<sequence length="219" mass="25219">MLFDTVLKVVLLLFLFPVETFGFYYYSSTGEKKCFNKELSKGTLLKGKYNVQIYQDDLKSYMDASADKLEVVIDVEEVFDDNHRVVHQKGSPLGDFTFIALDSGEHRVCLEPNNKSWMGNSKAKISIEFEVGSEAQLDSKKKRTVESLHEKVNMLNAKISEIKREQALVREREANFRDISESANSKAMWWTIFQVVALGGICVWQMKHLRSFFVKQKVL</sequence>
<keyword evidence="7 9" id="KW-0472">Membrane</keyword>
<dbReference type="PROSITE" id="PS50866">
    <property type="entry name" value="GOLD"/>
    <property type="match status" value="1"/>
</dbReference>
<dbReference type="GO" id="GO:0005737">
    <property type="term" value="C:cytoplasm"/>
    <property type="evidence" value="ECO:0007669"/>
    <property type="project" value="GOC"/>
</dbReference>
<dbReference type="OrthoDB" id="3427at2759"/>
<feature type="chain" id="PRO_5002715741" description="GOLD domain-containing protein" evidence="10">
    <location>
        <begin position="23"/>
        <end position="219"/>
    </location>
</feature>
<dbReference type="GO" id="GO:0006888">
    <property type="term" value="P:endoplasmic reticulum to Golgi vesicle-mediated transport"/>
    <property type="evidence" value="ECO:0007669"/>
    <property type="project" value="UniProtKB-ARBA"/>
</dbReference>
<dbReference type="PhylomeDB" id="A7TJF9"/>
<dbReference type="Proteomes" id="UP000000267">
    <property type="component" value="Unassembled WGS sequence"/>
</dbReference>
<feature type="transmembrane region" description="Helical" evidence="9">
    <location>
        <begin position="187"/>
        <end position="206"/>
    </location>
</feature>
<feature type="domain" description="GOLD" evidence="11">
    <location>
        <begin position="32"/>
        <end position="131"/>
    </location>
</feature>
<protein>
    <recommendedName>
        <fullName evidence="11">GOLD domain-containing protein</fullName>
    </recommendedName>
</protein>
<evidence type="ECO:0000256" key="1">
    <source>
        <dbReference type="ARBA" id="ARBA00004479"/>
    </source>
</evidence>
<feature type="signal peptide" evidence="10">
    <location>
        <begin position="1"/>
        <end position="22"/>
    </location>
</feature>
<dbReference type="Pfam" id="PF01105">
    <property type="entry name" value="EMP24_GP25L"/>
    <property type="match status" value="1"/>
</dbReference>
<dbReference type="KEGG" id="vpo:Kpol_1061p34"/>
<dbReference type="STRING" id="436907.A7TJF9"/>
<keyword evidence="6 9" id="KW-1133">Transmembrane helix</keyword>
<comment type="subcellular location">
    <subcellularLocation>
        <location evidence="1 8">Membrane</location>
        <topology evidence="1 8">Single-pass type I membrane protein</topology>
    </subcellularLocation>
</comment>
<keyword evidence="4 10" id="KW-0732">Signal</keyword>
<gene>
    <name evidence="12" type="ORF">Kpol_1061p34</name>
</gene>
<evidence type="ECO:0000256" key="9">
    <source>
        <dbReference type="SAM" id="Phobius"/>
    </source>
</evidence>
<evidence type="ECO:0000256" key="10">
    <source>
        <dbReference type="SAM" id="SignalP"/>
    </source>
</evidence>
<evidence type="ECO:0000256" key="3">
    <source>
        <dbReference type="ARBA" id="ARBA00022692"/>
    </source>
</evidence>
<proteinExistence type="inferred from homology"/>
<dbReference type="OMA" id="AEREEKC"/>
<evidence type="ECO:0000256" key="7">
    <source>
        <dbReference type="ARBA" id="ARBA00023136"/>
    </source>
</evidence>
<dbReference type="RefSeq" id="XP_001645467.1">
    <property type="nucleotide sequence ID" value="XM_001645417.1"/>
</dbReference>
<dbReference type="GO" id="GO:0016020">
    <property type="term" value="C:membrane"/>
    <property type="evidence" value="ECO:0007669"/>
    <property type="project" value="UniProtKB-SubCell"/>
</dbReference>
<evidence type="ECO:0000256" key="6">
    <source>
        <dbReference type="ARBA" id="ARBA00022989"/>
    </source>
</evidence>
<dbReference type="FunCoup" id="A7TJF9">
    <property type="interactions" value="451"/>
</dbReference>
<dbReference type="InterPro" id="IPR009038">
    <property type="entry name" value="GOLD_dom"/>
</dbReference>
<dbReference type="GeneID" id="5545843"/>
<dbReference type="InParanoid" id="A7TJF9"/>
<dbReference type="AlphaFoldDB" id="A7TJF9"/>
<dbReference type="SMART" id="SM01190">
    <property type="entry name" value="EMP24_GP25L"/>
    <property type="match status" value="1"/>
</dbReference>
<name>A7TJF9_VANPO</name>
<dbReference type="InterPro" id="IPR015720">
    <property type="entry name" value="Emp24-like"/>
</dbReference>
<evidence type="ECO:0000313" key="12">
    <source>
        <dbReference type="EMBL" id="EDO17609.1"/>
    </source>
</evidence>
<dbReference type="HOGENOM" id="CLU_066963_2_1_1"/>
<dbReference type="EMBL" id="DS480401">
    <property type="protein sequence ID" value="EDO17609.1"/>
    <property type="molecule type" value="Genomic_DNA"/>
</dbReference>
<comment type="similarity">
    <text evidence="2 8">Belongs to the EMP24/GP25L family.</text>
</comment>
<evidence type="ECO:0000256" key="8">
    <source>
        <dbReference type="RuleBase" id="RU003827"/>
    </source>
</evidence>
<keyword evidence="13" id="KW-1185">Reference proteome</keyword>
<evidence type="ECO:0000256" key="5">
    <source>
        <dbReference type="ARBA" id="ARBA00022892"/>
    </source>
</evidence>
<reference evidence="12 13" key="1">
    <citation type="journal article" date="2007" name="Proc. Natl. Acad. Sci. U.S.A.">
        <title>Independent sorting-out of thousands of duplicated gene pairs in two yeast species descended from a whole-genome duplication.</title>
        <authorList>
            <person name="Scannell D.R."/>
            <person name="Frank A.C."/>
            <person name="Conant G.C."/>
            <person name="Byrne K.P."/>
            <person name="Woolfit M."/>
            <person name="Wolfe K.H."/>
        </authorList>
    </citation>
    <scope>NUCLEOTIDE SEQUENCE [LARGE SCALE GENOMIC DNA]</scope>
    <source>
        <strain evidence="13">ATCC 22028 / DSM 70294 / BCRC 21397 / CBS 2163 / NBRC 10782 / NRRL Y-8283 / UCD 57-17</strain>
    </source>
</reference>
<evidence type="ECO:0000256" key="4">
    <source>
        <dbReference type="ARBA" id="ARBA00022729"/>
    </source>
</evidence>
<dbReference type="PANTHER" id="PTHR22811">
    <property type="entry name" value="TRANSMEMBRANE EMP24 DOMAIN-CONTAINING PROTEIN"/>
    <property type="match status" value="1"/>
</dbReference>
<dbReference type="eggNOG" id="KOG1690">
    <property type="taxonomic scope" value="Eukaryota"/>
</dbReference>
<keyword evidence="5" id="KW-0813">Transport</keyword>
<keyword evidence="5" id="KW-0931">ER-Golgi transport</keyword>
<accession>A7TJF9</accession>
<evidence type="ECO:0000313" key="13">
    <source>
        <dbReference type="Proteomes" id="UP000000267"/>
    </source>
</evidence>
<evidence type="ECO:0000259" key="11">
    <source>
        <dbReference type="PROSITE" id="PS50866"/>
    </source>
</evidence>
<keyword evidence="3 8" id="KW-0812">Transmembrane</keyword>
<evidence type="ECO:0000256" key="2">
    <source>
        <dbReference type="ARBA" id="ARBA00007104"/>
    </source>
</evidence>
<organism evidence="13">
    <name type="scientific">Vanderwaltozyma polyspora (strain ATCC 22028 / DSM 70294 / BCRC 21397 / CBS 2163 / NBRC 10782 / NRRL Y-8283 / UCD 57-17)</name>
    <name type="common">Kluyveromyces polysporus</name>
    <dbReference type="NCBI Taxonomy" id="436907"/>
    <lineage>
        <taxon>Eukaryota</taxon>
        <taxon>Fungi</taxon>
        <taxon>Dikarya</taxon>
        <taxon>Ascomycota</taxon>
        <taxon>Saccharomycotina</taxon>
        <taxon>Saccharomycetes</taxon>
        <taxon>Saccharomycetales</taxon>
        <taxon>Saccharomycetaceae</taxon>
        <taxon>Vanderwaltozyma</taxon>
    </lineage>
</organism>